<reference evidence="4" key="3">
    <citation type="submission" date="2025-09" db="UniProtKB">
        <authorList>
            <consortium name="Ensembl"/>
        </authorList>
    </citation>
    <scope>IDENTIFICATION</scope>
</reference>
<feature type="region of interest" description="Disordered" evidence="2">
    <location>
        <begin position="1"/>
        <end position="104"/>
    </location>
</feature>
<dbReference type="GO" id="GO:0051123">
    <property type="term" value="P:RNA polymerase II preinitiation complex assembly"/>
    <property type="evidence" value="ECO:0007669"/>
    <property type="project" value="InterPro"/>
</dbReference>
<dbReference type="GO" id="GO:0005669">
    <property type="term" value="C:transcription factor TFIID complex"/>
    <property type="evidence" value="ECO:0007669"/>
    <property type="project" value="InterPro"/>
</dbReference>
<accession>G1Q8Z6</accession>
<dbReference type="Proteomes" id="UP000001074">
    <property type="component" value="Unassembled WGS sequence"/>
</dbReference>
<dbReference type="Ensembl" id="ENSMLUT00000024794.1">
    <property type="protein sequence ID" value="ENSMLUP00000020179.1"/>
    <property type="gene ID" value="ENSMLUG00000027425.1"/>
</dbReference>
<comment type="similarity">
    <text evidence="1">Belongs to the TAF11 family.</text>
</comment>
<dbReference type="OMA" id="THRIPGH"/>
<feature type="compositionally biased region" description="Basic and acidic residues" evidence="2">
    <location>
        <begin position="33"/>
        <end position="44"/>
    </location>
</feature>
<sequence>MEKARKHPRDQGGNSPRVRQPQPAMAPVGSVDSDTHRIPGHRPEELEEASVPQDQGQVPIGCPEGSHLQAGATTESRSSPSADQGQRQKTHAQEEKEWVPKGDPDEAQKMRALLASFSEEQLTRYEVYRRSAFPRAAIGCVVQSAAGGAPVERNALIAMAGLAKVFVGEVVEEALDVCERWGETPPLQPKHLREAVRRLRAKGQGPNIKPRNVLFP</sequence>
<dbReference type="PANTHER" id="PTHR13218">
    <property type="entry name" value="TRANSCRIPTION INITIATION FACTOR TFIID SUBUNIT 11-RELATED"/>
    <property type="match status" value="1"/>
</dbReference>
<protein>
    <recommendedName>
        <fullName evidence="3">TAFII28-like protein domain-containing protein</fullName>
    </recommendedName>
</protein>
<feature type="compositionally biased region" description="Polar residues" evidence="2">
    <location>
        <begin position="71"/>
        <end position="87"/>
    </location>
</feature>
<dbReference type="InterPro" id="IPR006809">
    <property type="entry name" value="TAFII28_dom"/>
</dbReference>
<dbReference type="GeneTree" id="ENSGT00390000013228"/>
<dbReference type="Gene3D" id="1.10.20.10">
    <property type="entry name" value="Histone, subunit A"/>
    <property type="match status" value="1"/>
</dbReference>
<proteinExistence type="inferred from homology"/>
<dbReference type="STRING" id="59463.ENSMLUP00000020179"/>
<evidence type="ECO:0000256" key="2">
    <source>
        <dbReference type="SAM" id="MobiDB-lite"/>
    </source>
</evidence>
<organism evidence="4 5">
    <name type="scientific">Myotis lucifugus</name>
    <name type="common">Little brown bat</name>
    <dbReference type="NCBI Taxonomy" id="59463"/>
    <lineage>
        <taxon>Eukaryota</taxon>
        <taxon>Metazoa</taxon>
        <taxon>Chordata</taxon>
        <taxon>Craniata</taxon>
        <taxon>Vertebrata</taxon>
        <taxon>Euteleostomi</taxon>
        <taxon>Mammalia</taxon>
        <taxon>Eutheria</taxon>
        <taxon>Laurasiatheria</taxon>
        <taxon>Chiroptera</taxon>
        <taxon>Yangochiroptera</taxon>
        <taxon>Vespertilionidae</taxon>
        <taxon>Myotis</taxon>
    </lineage>
</organism>
<reference evidence="4" key="2">
    <citation type="submission" date="2025-08" db="UniProtKB">
        <authorList>
            <consortium name="Ensembl"/>
        </authorList>
    </citation>
    <scope>IDENTIFICATION</scope>
</reference>
<gene>
    <name evidence="4" type="primary">LOC102434958</name>
</gene>
<evidence type="ECO:0000313" key="4">
    <source>
        <dbReference type="Ensembl" id="ENSMLUP00000020179.1"/>
    </source>
</evidence>
<dbReference type="GO" id="GO:0046982">
    <property type="term" value="F:protein heterodimerization activity"/>
    <property type="evidence" value="ECO:0007669"/>
    <property type="project" value="InterPro"/>
</dbReference>
<evidence type="ECO:0000256" key="1">
    <source>
        <dbReference type="ARBA" id="ARBA00009788"/>
    </source>
</evidence>
<dbReference type="AlphaFoldDB" id="G1Q8Z6"/>
<dbReference type="FunFam" id="1.10.20.10:FF:000025">
    <property type="entry name" value="Transcription initiation factor TFIID subunit 11"/>
    <property type="match status" value="1"/>
</dbReference>
<dbReference type="Pfam" id="PF04719">
    <property type="entry name" value="TAFII28"/>
    <property type="match status" value="1"/>
</dbReference>
<dbReference type="InterPro" id="IPR045127">
    <property type="entry name" value="TAF11-like"/>
</dbReference>
<feature type="compositionally biased region" description="Basic and acidic residues" evidence="2">
    <location>
        <begin position="91"/>
        <end position="104"/>
    </location>
</feature>
<evidence type="ECO:0000313" key="5">
    <source>
        <dbReference type="Proteomes" id="UP000001074"/>
    </source>
</evidence>
<dbReference type="HOGENOM" id="CLU_088696_0_0_1"/>
<dbReference type="EMBL" id="AAPE02001119">
    <property type="status" value="NOT_ANNOTATED_CDS"/>
    <property type="molecule type" value="Genomic_DNA"/>
</dbReference>
<name>G1Q8Z6_MYOLU</name>
<feature type="domain" description="TAFII28-like protein" evidence="3">
    <location>
        <begin position="113"/>
        <end position="198"/>
    </location>
</feature>
<dbReference type="InterPro" id="IPR009072">
    <property type="entry name" value="Histone-fold"/>
</dbReference>
<reference evidence="4 5" key="1">
    <citation type="journal article" date="2011" name="Nature">
        <title>A high-resolution map of human evolutionary constraint using 29 mammals.</title>
        <authorList>
            <person name="Lindblad-Toh K."/>
            <person name="Garber M."/>
            <person name="Zuk O."/>
            <person name="Lin M.F."/>
            <person name="Parker B.J."/>
            <person name="Washietl S."/>
            <person name="Kheradpour P."/>
            <person name="Ernst J."/>
            <person name="Jordan G."/>
            <person name="Mauceli E."/>
            <person name="Ward L.D."/>
            <person name="Lowe C.B."/>
            <person name="Holloway A.K."/>
            <person name="Clamp M."/>
            <person name="Gnerre S."/>
            <person name="Alfoldi J."/>
            <person name="Beal K."/>
            <person name="Chang J."/>
            <person name="Clawson H."/>
            <person name="Cuff J."/>
            <person name="Di Palma F."/>
            <person name="Fitzgerald S."/>
            <person name="Flicek P."/>
            <person name="Guttman M."/>
            <person name="Hubisz M.J."/>
            <person name="Jaffe D.B."/>
            <person name="Jungreis I."/>
            <person name="Kent W.J."/>
            <person name="Kostka D."/>
            <person name="Lara M."/>
            <person name="Martins A.L."/>
            <person name="Massingham T."/>
            <person name="Moltke I."/>
            <person name="Raney B.J."/>
            <person name="Rasmussen M.D."/>
            <person name="Robinson J."/>
            <person name="Stark A."/>
            <person name="Vilella A.J."/>
            <person name="Wen J."/>
            <person name="Xie X."/>
            <person name="Zody M.C."/>
            <person name="Baldwin J."/>
            <person name="Bloom T."/>
            <person name="Chin C.W."/>
            <person name="Heiman D."/>
            <person name="Nicol R."/>
            <person name="Nusbaum C."/>
            <person name="Young S."/>
            <person name="Wilkinson J."/>
            <person name="Worley K.C."/>
            <person name="Kovar C.L."/>
            <person name="Muzny D.M."/>
            <person name="Gibbs R.A."/>
            <person name="Cree A."/>
            <person name="Dihn H.H."/>
            <person name="Fowler G."/>
            <person name="Jhangiani S."/>
            <person name="Joshi V."/>
            <person name="Lee S."/>
            <person name="Lewis L.R."/>
            <person name="Nazareth L.V."/>
            <person name="Okwuonu G."/>
            <person name="Santibanez J."/>
            <person name="Warren W.C."/>
            <person name="Mardis E.R."/>
            <person name="Weinstock G.M."/>
            <person name="Wilson R.K."/>
            <person name="Delehaunty K."/>
            <person name="Dooling D."/>
            <person name="Fronik C."/>
            <person name="Fulton L."/>
            <person name="Fulton B."/>
            <person name="Graves T."/>
            <person name="Minx P."/>
            <person name="Sodergren E."/>
            <person name="Birney E."/>
            <person name="Margulies E.H."/>
            <person name="Herrero J."/>
            <person name="Green E.D."/>
            <person name="Haussler D."/>
            <person name="Siepel A."/>
            <person name="Goldman N."/>
            <person name="Pollard K.S."/>
            <person name="Pedersen J.S."/>
            <person name="Lander E.S."/>
            <person name="Kellis M."/>
        </authorList>
    </citation>
    <scope>NUCLEOTIDE SEQUENCE [LARGE SCALE GENOMIC DNA]</scope>
</reference>
<keyword evidence="5" id="KW-1185">Reference proteome</keyword>
<evidence type="ECO:0000259" key="3">
    <source>
        <dbReference type="Pfam" id="PF04719"/>
    </source>
</evidence>
<dbReference type="InParanoid" id="G1Q8Z6"/>
<dbReference type="SUPFAM" id="SSF47113">
    <property type="entry name" value="Histone-fold"/>
    <property type="match status" value="1"/>
</dbReference>
<dbReference type="PANTHER" id="PTHR13218:SF23">
    <property type="entry name" value="TAFII28-LIKE PROTEIN DOMAIN-CONTAINING PROTEIN"/>
    <property type="match status" value="1"/>
</dbReference>
<dbReference type="GO" id="GO:0016251">
    <property type="term" value="F:RNA polymerase II general transcription initiation factor activity"/>
    <property type="evidence" value="ECO:0007669"/>
    <property type="project" value="TreeGrafter"/>
</dbReference>
<dbReference type="eggNOG" id="KOG3219">
    <property type="taxonomic scope" value="Eukaryota"/>
</dbReference>
<dbReference type="CDD" id="cd08048">
    <property type="entry name" value="HFD_TAF11"/>
    <property type="match status" value="1"/>
</dbReference>